<evidence type="ECO:0000259" key="2">
    <source>
        <dbReference type="Pfam" id="PF13843"/>
    </source>
</evidence>
<dbReference type="AlphaFoldDB" id="A0A8C6M7G6"/>
<protein>
    <submittedName>
        <fullName evidence="3">PiggyBac transposable element-derived protein 4-like</fullName>
    </submittedName>
</protein>
<dbReference type="Pfam" id="PF13843">
    <property type="entry name" value="DDE_Tnp_1_7"/>
    <property type="match status" value="1"/>
</dbReference>
<dbReference type="GeneTree" id="ENSGT00940000164464"/>
<reference evidence="3" key="1">
    <citation type="submission" date="2025-08" db="UniProtKB">
        <authorList>
            <consortium name="Ensembl"/>
        </authorList>
    </citation>
    <scope>IDENTIFICATION</scope>
</reference>
<proteinExistence type="predicted"/>
<dbReference type="OrthoDB" id="9986773at2759"/>
<gene>
    <name evidence="3" type="primary">LOC107395162</name>
</gene>
<dbReference type="OMA" id="NANLDGM"/>
<dbReference type="PANTHER" id="PTHR46599">
    <property type="entry name" value="PIGGYBAC TRANSPOSABLE ELEMENT-DERIVED PROTEIN 4"/>
    <property type="match status" value="1"/>
</dbReference>
<dbReference type="PANTHER" id="PTHR46599:SF3">
    <property type="entry name" value="PIGGYBAC TRANSPOSABLE ELEMENT-DERIVED PROTEIN 4"/>
    <property type="match status" value="1"/>
</dbReference>
<dbReference type="KEGG" id="nfu:107395162"/>
<feature type="compositionally biased region" description="Acidic residues" evidence="1">
    <location>
        <begin position="127"/>
        <end position="139"/>
    </location>
</feature>
<feature type="compositionally biased region" description="Acidic residues" evidence="1">
    <location>
        <begin position="607"/>
        <end position="617"/>
    </location>
</feature>
<accession>A0A8C6M7G6</accession>
<organism evidence="3 4">
    <name type="scientific">Nothobranchius furzeri</name>
    <name type="common">Turquoise killifish</name>
    <dbReference type="NCBI Taxonomy" id="105023"/>
    <lineage>
        <taxon>Eukaryota</taxon>
        <taxon>Metazoa</taxon>
        <taxon>Chordata</taxon>
        <taxon>Craniata</taxon>
        <taxon>Vertebrata</taxon>
        <taxon>Euteleostomi</taxon>
        <taxon>Actinopterygii</taxon>
        <taxon>Neopterygii</taxon>
        <taxon>Teleostei</taxon>
        <taxon>Neoteleostei</taxon>
        <taxon>Acanthomorphata</taxon>
        <taxon>Ovalentaria</taxon>
        <taxon>Atherinomorphae</taxon>
        <taxon>Cyprinodontiformes</taxon>
        <taxon>Nothobranchiidae</taxon>
        <taxon>Nothobranchius</taxon>
    </lineage>
</organism>
<feature type="domain" description="PiggyBac transposable element-derived protein" evidence="2">
    <location>
        <begin position="208"/>
        <end position="566"/>
    </location>
</feature>
<evidence type="ECO:0000313" key="3">
    <source>
        <dbReference type="Ensembl" id="ENSNFUP00015028611.1"/>
    </source>
</evidence>
<dbReference type="GeneID" id="107395162"/>
<evidence type="ECO:0000313" key="4">
    <source>
        <dbReference type="Proteomes" id="UP000694548"/>
    </source>
</evidence>
<dbReference type="Proteomes" id="UP000694548">
    <property type="component" value="Unassembled WGS sequence"/>
</dbReference>
<keyword evidence="4" id="KW-1185">Reference proteome</keyword>
<evidence type="ECO:0000256" key="1">
    <source>
        <dbReference type="SAM" id="MobiDB-lite"/>
    </source>
</evidence>
<feature type="region of interest" description="Disordered" evidence="1">
    <location>
        <begin position="599"/>
        <end position="639"/>
    </location>
</feature>
<sequence>MKVPWSVIHMFPTDVQQLVLVKEAPGEDQQDPEHLHIKEDQEELWTSLEGDHLHLKEETDAARFPVTVVSIKSEDDEEKPLISQLHQQQIEDRDVPTSSSAGGGAGTSRNQDLNHHEQTLGPSEAEVSGDDEEDDDMGVDSELSHAGSETGDDDWNERRSSESDGCASSRSPGQDLDWNEAGWQPNKIPFTATSGPRNAAADLDCDVPAKFLELFLTDELLDHIVHQTNLYASQYFQAHPDLPHHSRGNAWKPVSVSELKTFFGLTFLTGYVKKPSTEMYWSVDEVDATPYFNRTMSRNRFEIIWKFLHYNDNNANLDGMDKMYKVRPVLDYIVGRFRQMYQPDKNICIGEGMMLWRGCPSFRVYSSQKPVEYGIKSYILCDSATGYCFNMRPYFGEDSSLPDTVFSLLDRLSGHGYTLYMDNFYNSVALCERLLEAQTNVCGTLRWNRGEPQVIRDLVKNDIGTGDKVVRHNDKVMVVAWQDKRLVKMVTTCHQDGMQKVDVWQKGHKDKVAQFKPECVVAYNSHMNGVDKLDQNISYYPFIRRSLNWSKKFVAYLFQMCMFNAYILYRARNPGGCNTLLKFIRSVVKSWTLKGHERKGSEVREQVEEEEGAGVEDGDLKDVRHTPRAPYNTDPESRLDGDLGRHKLCYLKPTSKKLKPTKRCRVCIRRGTRRETKMMCRACCVPLHAGQCYIDYHTKEKYSVQG</sequence>
<dbReference type="Ensembl" id="ENSNFUT00015029890.1">
    <property type="protein sequence ID" value="ENSNFUP00015028611.1"/>
    <property type="gene ID" value="ENSNFUG00015013843.1"/>
</dbReference>
<dbReference type="InterPro" id="IPR029526">
    <property type="entry name" value="PGBD"/>
</dbReference>
<feature type="region of interest" description="Disordered" evidence="1">
    <location>
        <begin position="74"/>
        <end position="193"/>
    </location>
</feature>
<name>A0A8C6M7G6_NOTFU</name>
<reference evidence="3" key="2">
    <citation type="submission" date="2025-09" db="UniProtKB">
        <authorList>
            <consortium name="Ensembl"/>
        </authorList>
    </citation>
    <scope>IDENTIFICATION</scope>
</reference>